<sequence length="251" mass="28765">MFERHSDFLRDGGTGMRNFVARKLSYGAALQDSDHARLDELMRHWKAMPAKSDIISQGDDPEYVHAILDGISCRYKILPDGRRSIMDLLIPGDFCDMNIAILGRMDHSIGTLTPCRVAFISRSEIEDLLLDFPRIARAMWWATLVDEAILREWLVNMGQRRSDRQMAHLLCELYLRYAAIGWPDKFALALTQEQLADTLGITVVHAQRVIAALRQDGLIELRDRQITIPDIARLMEFSEFNPDYLHLPPES</sequence>
<dbReference type="InterPro" id="IPR036388">
    <property type="entry name" value="WH-like_DNA-bd_sf"/>
</dbReference>
<dbReference type="Gene3D" id="2.60.120.10">
    <property type="entry name" value="Jelly Rolls"/>
    <property type="match status" value="1"/>
</dbReference>
<feature type="domain" description="HTH crp-type" evidence="4">
    <location>
        <begin position="160"/>
        <end position="232"/>
    </location>
</feature>
<dbReference type="InterPro" id="IPR018490">
    <property type="entry name" value="cNMP-bd_dom_sf"/>
</dbReference>
<accession>A0ABU2HYT4</accession>
<reference evidence="6" key="1">
    <citation type="submission" date="2023-07" db="EMBL/GenBank/DDBJ databases">
        <title>Paracoccus sp. MBLB3053 whole genome sequence.</title>
        <authorList>
            <person name="Hwang C.Y."/>
            <person name="Cho E.-S."/>
            <person name="Seo M.-J."/>
        </authorList>
    </citation>
    <scope>NUCLEOTIDE SEQUENCE [LARGE SCALE GENOMIC DNA]</scope>
    <source>
        <strain evidence="6">MBLB3053</strain>
    </source>
</reference>
<evidence type="ECO:0000256" key="1">
    <source>
        <dbReference type="ARBA" id="ARBA00023015"/>
    </source>
</evidence>
<dbReference type="SUPFAM" id="SSF51206">
    <property type="entry name" value="cAMP-binding domain-like"/>
    <property type="match status" value="1"/>
</dbReference>
<evidence type="ECO:0000256" key="2">
    <source>
        <dbReference type="ARBA" id="ARBA00023125"/>
    </source>
</evidence>
<evidence type="ECO:0000259" key="4">
    <source>
        <dbReference type="PROSITE" id="PS51063"/>
    </source>
</evidence>
<dbReference type="Pfam" id="PF00027">
    <property type="entry name" value="cNMP_binding"/>
    <property type="match status" value="1"/>
</dbReference>
<proteinExistence type="predicted"/>
<dbReference type="InterPro" id="IPR012318">
    <property type="entry name" value="HTH_CRP"/>
</dbReference>
<evidence type="ECO:0000313" key="6">
    <source>
        <dbReference type="Proteomes" id="UP001269144"/>
    </source>
</evidence>
<keyword evidence="2" id="KW-0238">DNA-binding</keyword>
<dbReference type="Gene3D" id="1.10.10.10">
    <property type="entry name" value="Winged helix-like DNA-binding domain superfamily/Winged helix DNA-binding domain"/>
    <property type="match status" value="1"/>
</dbReference>
<keyword evidence="1" id="KW-0805">Transcription regulation</keyword>
<dbReference type="SUPFAM" id="SSF46785">
    <property type="entry name" value="Winged helix' DNA-binding domain"/>
    <property type="match status" value="1"/>
</dbReference>
<dbReference type="InterPro" id="IPR000595">
    <property type="entry name" value="cNMP-bd_dom"/>
</dbReference>
<name>A0ABU2HYT4_9RHOB</name>
<gene>
    <name evidence="5" type="ORF">RGQ15_21850</name>
</gene>
<dbReference type="PANTHER" id="PTHR24567">
    <property type="entry name" value="CRP FAMILY TRANSCRIPTIONAL REGULATORY PROTEIN"/>
    <property type="match status" value="1"/>
</dbReference>
<comment type="caution">
    <text evidence="5">The sequence shown here is derived from an EMBL/GenBank/DDBJ whole genome shotgun (WGS) entry which is preliminary data.</text>
</comment>
<dbReference type="PANTHER" id="PTHR24567:SF68">
    <property type="entry name" value="DNA-BINDING TRANSCRIPTIONAL DUAL REGULATOR CRP"/>
    <property type="match status" value="1"/>
</dbReference>
<dbReference type="PROSITE" id="PS51063">
    <property type="entry name" value="HTH_CRP_2"/>
    <property type="match status" value="1"/>
</dbReference>
<dbReference type="InterPro" id="IPR050397">
    <property type="entry name" value="Env_Response_Regulators"/>
</dbReference>
<dbReference type="RefSeq" id="WP_311163022.1">
    <property type="nucleotide sequence ID" value="NZ_JAVQLW010000006.1"/>
</dbReference>
<dbReference type="CDD" id="cd00038">
    <property type="entry name" value="CAP_ED"/>
    <property type="match status" value="1"/>
</dbReference>
<dbReference type="Pfam" id="PF13545">
    <property type="entry name" value="HTH_Crp_2"/>
    <property type="match status" value="1"/>
</dbReference>
<keyword evidence="6" id="KW-1185">Reference proteome</keyword>
<protein>
    <submittedName>
        <fullName evidence="5">Crp/Fnr family transcriptional regulator</fullName>
    </submittedName>
</protein>
<dbReference type="InterPro" id="IPR036390">
    <property type="entry name" value="WH_DNA-bd_sf"/>
</dbReference>
<dbReference type="EMBL" id="JAVQLW010000006">
    <property type="protein sequence ID" value="MDS9470196.1"/>
    <property type="molecule type" value="Genomic_DNA"/>
</dbReference>
<dbReference type="Proteomes" id="UP001269144">
    <property type="component" value="Unassembled WGS sequence"/>
</dbReference>
<evidence type="ECO:0000256" key="3">
    <source>
        <dbReference type="ARBA" id="ARBA00023163"/>
    </source>
</evidence>
<evidence type="ECO:0000313" key="5">
    <source>
        <dbReference type="EMBL" id="MDS9470196.1"/>
    </source>
</evidence>
<dbReference type="InterPro" id="IPR014710">
    <property type="entry name" value="RmlC-like_jellyroll"/>
</dbReference>
<keyword evidence="3" id="KW-0804">Transcription</keyword>
<organism evidence="5 6">
    <name type="scientific">Paracoccus aurantius</name>
    <dbReference type="NCBI Taxonomy" id="3073814"/>
    <lineage>
        <taxon>Bacteria</taxon>
        <taxon>Pseudomonadati</taxon>
        <taxon>Pseudomonadota</taxon>
        <taxon>Alphaproteobacteria</taxon>
        <taxon>Rhodobacterales</taxon>
        <taxon>Paracoccaceae</taxon>
        <taxon>Paracoccus</taxon>
    </lineage>
</organism>
<dbReference type="SMART" id="SM00419">
    <property type="entry name" value="HTH_CRP"/>
    <property type="match status" value="1"/>
</dbReference>